<proteinExistence type="predicted"/>
<accession>A0A498QXL6</accession>
<evidence type="ECO:0000313" key="3">
    <source>
        <dbReference type="EMBL" id="VBA53733.1"/>
    </source>
</evidence>
<dbReference type="RefSeq" id="WP_122502471.1">
    <property type="nucleotide sequence ID" value="NZ_UPHU01000001.1"/>
</dbReference>
<feature type="domain" description="PE" evidence="2">
    <location>
        <begin position="4"/>
        <end position="94"/>
    </location>
</feature>
<name>A0A498QXL6_9MYCO</name>
<dbReference type="GO" id="GO:0004806">
    <property type="term" value="F:triacylglycerol lipase activity"/>
    <property type="evidence" value="ECO:0007669"/>
    <property type="project" value="UniProtKB-EC"/>
</dbReference>
<sequence>MSFVFADAELLTAAATDLANIGSTINTASNTAASATTSVLPPALDEVSASIAALFGAHGQAYQQLSTQMALFHDQFVRTLNSGAAAYVGSEAGNVAGMLSGGPAGALLEQAGQARAALTADLACAELALNETLVAGETALGQAVAGVNGALGGVLNAGFNAANSLVYAGEQFVNTVAGVPVAPNLSASLLVGGSVQGGGQFGAGLATLIPTGRLLTGGFDSAIDRLAAQLSAALPPGIGGGPGVLSGLVATGGTLAAGLHSGYPGLLQAVVPGPVRAVLTGSPDSVLQHIAHAEVVLGSGIVNGELAFNHALVDGEMALQQAVFGTDAAFNGVVNNGFGIVNSLLGTGEQFVNTLLGAPVPDGFHSSLVVGGSVAGEAQLGGIAGAITQKLMLDANLIGLTGGVVTPALVALGVDPTPVQAVLGAPAGFVAQLEHGLVGFNANLIGAELALNHRLVTGEMGLERAVFGTNGALNGVIDRAFNMGNLALGTGEQLVNTVLGAPAPAGFYADLIIGGDGQVFSDGHVGGLLGAVQQKLMLDTQLVGLVLGGGPVDVSTGVETGGGGEIGGVGGEFGGGVETGGGGEVGGGTY</sequence>
<keyword evidence="3" id="KW-0378">Hydrolase</keyword>
<dbReference type="Proteomes" id="UP000268285">
    <property type="component" value="Unassembled WGS sequence"/>
</dbReference>
<dbReference type="AlphaFoldDB" id="A0A498QXL6"/>
<dbReference type="InterPro" id="IPR000084">
    <property type="entry name" value="PE-PGRS_N"/>
</dbReference>
<evidence type="ECO:0000256" key="1">
    <source>
        <dbReference type="SAM" id="MobiDB-lite"/>
    </source>
</evidence>
<dbReference type="OrthoDB" id="4679608at2"/>
<protein>
    <submittedName>
        <fullName evidence="3">Triacylglycerol lipase</fullName>
        <ecNumber evidence="3">3.1.1.3</ecNumber>
    </submittedName>
</protein>
<dbReference type="InterPro" id="IPR038332">
    <property type="entry name" value="PPE_sf"/>
</dbReference>
<keyword evidence="4" id="KW-1185">Reference proteome</keyword>
<evidence type="ECO:0000259" key="2">
    <source>
        <dbReference type="Pfam" id="PF00934"/>
    </source>
</evidence>
<dbReference type="EC" id="3.1.1.3" evidence="3"/>
<gene>
    <name evidence="3" type="primary">lipY_10</name>
    <name evidence="3" type="ORF">LAUMK142_04264</name>
</gene>
<feature type="region of interest" description="Disordered" evidence="1">
    <location>
        <begin position="569"/>
        <end position="590"/>
    </location>
</feature>
<dbReference type="EMBL" id="UPHU01000001">
    <property type="protein sequence ID" value="VBA53733.1"/>
    <property type="molecule type" value="Genomic_DNA"/>
</dbReference>
<reference evidence="3 4" key="1">
    <citation type="submission" date="2018-09" db="EMBL/GenBank/DDBJ databases">
        <authorList>
            <person name="Tagini F."/>
        </authorList>
    </citation>
    <scope>NUCLEOTIDE SEQUENCE [LARGE SCALE GENOMIC DNA]</scope>
    <source>
        <strain evidence="3 4">MK142</strain>
    </source>
</reference>
<organism evidence="3 4">
    <name type="scientific">Mycobacterium pseudokansasii</name>
    <dbReference type="NCBI Taxonomy" id="2341080"/>
    <lineage>
        <taxon>Bacteria</taxon>
        <taxon>Bacillati</taxon>
        <taxon>Actinomycetota</taxon>
        <taxon>Actinomycetes</taxon>
        <taxon>Mycobacteriales</taxon>
        <taxon>Mycobacteriaceae</taxon>
        <taxon>Mycobacterium</taxon>
    </lineage>
</organism>
<evidence type="ECO:0000313" key="4">
    <source>
        <dbReference type="Proteomes" id="UP000268285"/>
    </source>
</evidence>
<dbReference type="Gene3D" id="1.10.287.850">
    <property type="entry name" value="HP0062-like domain"/>
    <property type="match status" value="1"/>
</dbReference>
<dbReference type="SUPFAM" id="SSF140459">
    <property type="entry name" value="PE/PPE dimer-like"/>
    <property type="match status" value="1"/>
</dbReference>
<dbReference type="Pfam" id="PF00934">
    <property type="entry name" value="PE"/>
    <property type="match status" value="1"/>
</dbReference>